<feature type="domain" description="Xylanase inhibitor C-terminal" evidence="2">
    <location>
        <begin position="300"/>
        <end position="355"/>
    </location>
</feature>
<dbReference type="Proteomes" id="UP001419268">
    <property type="component" value="Unassembled WGS sequence"/>
</dbReference>
<dbReference type="InterPro" id="IPR021109">
    <property type="entry name" value="Peptidase_aspartic_dom_sf"/>
</dbReference>
<evidence type="ECO:0000313" key="4">
    <source>
        <dbReference type="Proteomes" id="UP001419268"/>
    </source>
</evidence>
<sequence>MGMMTSDDAAVGNGGRDGSALARGGGAQTAAPAESAAAQSTTPTRTRTQARRSGSGSGAVKRVEQRRGGALPDRSIPDETQQQWTMRRDFDEARRRDGLLAKRKKGVPRVACRSGAYVNLRCERWQRKGKAVRLSVIWLIPFSMVLRRIAIIVKRRLTLNEEDAHMREYDDEDAEDEPCTPEITDSDRRSGIGPAVPILDLVLESESVYWRIWGANSMVEVGEDALCLGMVDGGDRSTRFKTSIVGTMYKGSVKPNSKSTVNVDMEDSSNNVIDVEHDAISQQVMETDGWVLMRVLEDLGGANSMVEVGEDVLSLGMVDGGEMSPRFKTSIVIGGHQLEDNLLEFDLARSRLGFSSCANFNFTSTDN</sequence>
<comment type="caution">
    <text evidence="3">The sequence shown here is derived from an EMBL/GenBank/DDBJ whole genome shotgun (WGS) entry which is preliminary data.</text>
</comment>
<evidence type="ECO:0000313" key="3">
    <source>
        <dbReference type="EMBL" id="KAK9083980.1"/>
    </source>
</evidence>
<reference evidence="3 4" key="1">
    <citation type="submission" date="2024-01" db="EMBL/GenBank/DDBJ databases">
        <title>Genome assemblies of Stephania.</title>
        <authorList>
            <person name="Yang L."/>
        </authorList>
    </citation>
    <scope>NUCLEOTIDE SEQUENCE [LARGE SCALE GENOMIC DNA]</scope>
    <source>
        <strain evidence="3">JXDWG</strain>
        <tissue evidence="3">Leaf</tissue>
    </source>
</reference>
<dbReference type="InterPro" id="IPR001461">
    <property type="entry name" value="Aspartic_peptidase_A1"/>
</dbReference>
<dbReference type="AlphaFoldDB" id="A0AAP0DZM1"/>
<dbReference type="SUPFAM" id="SSF50630">
    <property type="entry name" value="Acid proteases"/>
    <property type="match status" value="1"/>
</dbReference>
<dbReference type="Gene3D" id="2.40.70.10">
    <property type="entry name" value="Acid Proteases"/>
    <property type="match status" value="2"/>
</dbReference>
<dbReference type="InterPro" id="IPR032799">
    <property type="entry name" value="TAXi_C"/>
</dbReference>
<feature type="compositionally biased region" description="Acidic residues" evidence="1">
    <location>
        <begin position="169"/>
        <end position="179"/>
    </location>
</feature>
<feature type="region of interest" description="Disordered" evidence="1">
    <location>
        <begin position="1"/>
        <end position="83"/>
    </location>
</feature>
<organism evidence="3 4">
    <name type="scientific">Stephania cephalantha</name>
    <dbReference type="NCBI Taxonomy" id="152367"/>
    <lineage>
        <taxon>Eukaryota</taxon>
        <taxon>Viridiplantae</taxon>
        <taxon>Streptophyta</taxon>
        <taxon>Embryophyta</taxon>
        <taxon>Tracheophyta</taxon>
        <taxon>Spermatophyta</taxon>
        <taxon>Magnoliopsida</taxon>
        <taxon>Ranunculales</taxon>
        <taxon>Menispermaceae</taxon>
        <taxon>Menispermoideae</taxon>
        <taxon>Cissampelideae</taxon>
        <taxon>Stephania</taxon>
    </lineage>
</organism>
<proteinExistence type="predicted"/>
<dbReference type="PANTHER" id="PTHR47965:SF22">
    <property type="entry name" value="EUKARYOTIC ASPARTYL PROTEASE FAMILY PROTEIN"/>
    <property type="match status" value="1"/>
</dbReference>
<name>A0AAP0DZM1_9MAGN</name>
<feature type="domain" description="Xylanase inhibitor C-terminal" evidence="2">
    <location>
        <begin position="189"/>
        <end position="248"/>
    </location>
</feature>
<dbReference type="GO" id="GO:0006508">
    <property type="term" value="P:proteolysis"/>
    <property type="evidence" value="ECO:0007669"/>
    <property type="project" value="InterPro"/>
</dbReference>
<dbReference type="PANTHER" id="PTHR47965">
    <property type="entry name" value="ASPARTYL PROTEASE-RELATED"/>
    <property type="match status" value="1"/>
</dbReference>
<feature type="compositionally biased region" description="Gly residues" evidence="1">
    <location>
        <begin position="12"/>
        <end position="27"/>
    </location>
</feature>
<keyword evidence="4" id="KW-1185">Reference proteome</keyword>
<accession>A0AAP0DZM1</accession>
<evidence type="ECO:0000259" key="2">
    <source>
        <dbReference type="Pfam" id="PF14541"/>
    </source>
</evidence>
<dbReference type="EMBL" id="JBBNAG010000013">
    <property type="protein sequence ID" value="KAK9083980.1"/>
    <property type="molecule type" value="Genomic_DNA"/>
</dbReference>
<dbReference type="GO" id="GO:0004190">
    <property type="term" value="F:aspartic-type endopeptidase activity"/>
    <property type="evidence" value="ECO:0007669"/>
    <property type="project" value="InterPro"/>
</dbReference>
<protein>
    <recommendedName>
        <fullName evidence="2">Xylanase inhibitor C-terminal domain-containing protein</fullName>
    </recommendedName>
</protein>
<feature type="compositionally biased region" description="Low complexity" evidence="1">
    <location>
        <begin position="28"/>
        <end position="53"/>
    </location>
</feature>
<gene>
    <name evidence="3" type="ORF">Scep_030451</name>
</gene>
<dbReference type="Pfam" id="PF14541">
    <property type="entry name" value="TAXi_C"/>
    <property type="match status" value="2"/>
</dbReference>
<evidence type="ECO:0000256" key="1">
    <source>
        <dbReference type="SAM" id="MobiDB-lite"/>
    </source>
</evidence>
<feature type="region of interest" description="Disordered" evidence="1">
    <location>
        <begin position="168"/>
        <end position="188"/>
    </location>
</feature>